<gene>
    <name evidence="2" type="ORF">FA13DRAFT_995523</name>
</gene>
<protein>
    <submittedName>
        <fullName evidence="2">Uncharacterized protein</fullName>
    </submittedName>
</protein>
<evidence type="ECO:0000313" key="2">
    <source>
        <dbReference type="EMBL" id="TEB26831.1"/>
    </source>
</evidence>
<feature type="compositionally biased region" description="Basic and acidic residues" evidence="1">
    <location>
        <begin position="531"/>
        <end position="541"/>
    </location>
</feature>
<comment type="caution">
    <text evidence="2">The sequence shown here is derived from an EMBL/GenBank/DDBJ whole genome shotgun (WGS) entry which is preliminary data.</text>
</comment>
<organism evidence="2 3">
    <name type="scientific">Coprinellus micaceus</name>
    <name type="common">Glistening ink-cap mushroom</name>
    <name type="synonym">Coprinus micaceus</name>
    <dbReference type="NCBI Taxonomy" id="71717"/>
    <lineage>
        <taxon>Eukaryota</taxon>
        <taxon>Fungi</taxon>
        <taxon>Dikarya</taxon>
        <taxon>Basidiomycota</taxon>
        <taxon>Agaricomycotina</taxon>
        <taxon>Agaricomycetes</taxon>
        <taxon>Agaricomycetidae</taxon>
        <taxon>Agaricales</taxon>
        <taxon>Agaricineae</taxon>
        <taxon>Psathyrellaceae</taxon>
        <taxon>Coprinellus</taxon>
    </lineage>
</organism>
<sequence length="556" mass="59081">MSVTSLPAYNKEPGEQELVIFRGTDMEDVEIPLAHVAQDDESESRHTRDRSQGSSTSHSLQNEPLLEEPEPPQQQTLSSQSRRDSRRESSHHNIPHSTEESQRLMHHATESVGNVSAAASDDRGEAPPYFEVVDPAHQVQPAVATPNDADNDTSNNSASQSPPTTAGTDSSNLSPPSSPDRRSGIRTFFNRMQTVGAPRGLGHARGPSDGSSMSHASGPSSSTSRHRQTPSTTSSFFRTLSRQRSQSPNQSSSSIRLNSPSLISLNSISSPLTHTLTRTEITYPKSGPTPEQLKMISSRESIARFGVPYGPDALAFASTSMLDLTSPPPDFDSIVGVSNAAASTTSLNAVGGNAAAGTSRVSLHVRGDSNGLARIPSPLAAIPPAVRQETLEASPSGPGTPTVATSPTVADTIRGARFSAAVSIAPEDIPLPYPDETIMSRATTYRSMKSHHGVSDEFGVRLPRTSTPTETAFSNASGRVSEASMRSGMDTVNSQMSYATANESISTRRTRRSVAYPSTEDEEPEEEEVDGVGKTDHRQETTDATIVSPVASGLAN</sequence>
<feature type="compositionally biased region" description="Basic and acidic residues" evidence="1">
    <location>
        <begin position="81"/>
        <end position="109"/>
    </location>
</feature>
<feature type="compositionally biased region" description="Low complexity" evidence="1">
    <location>
        <begin position="207"/>
        <end position="260"/>
    </location>
</feature>
<dbReference type="AlphaFoldDB" id="A0A4Y7SYP0"/>
<proteinExistence type="predicted"/>
<feature type="region of interest" description="Disordered" evidence="1">
    <location>
        <begin position="500"/>
        <end position="556"/>
    </location>
</feature>
<keyword evidence="3" id="KW-1185">Reference proteome</keyword>
<evidence type="ECO:0000256" key="1">
    <source>
        <dbReference type="SAM" id="MobiDB-lite"/>
    </source>
</evidence>
<dbReference type="Proteomes" id="UP000298030">
    <property type="component" value="Unassembled WGS sequence"/>
</dbReference>
<accession>A0A4Y7SYP0</accession>
<feature type="compositionally biased region" description="Acidic residues" evidence="1">
    <location>
        <begin position="519"/>
        <end position="530"/>
    </location>
</feature>
<name>A0A4Y7SYP0_COPMI</name>
<reference evidence="2 3" key="1">
    <citation type="journal article" date="2019" name="Nat. Ecol. Evol.">
        <title>Megaphylogeny resolves global patterns of mushroom evolution.</title>
        <authorList>
            <person name="Varga T."/>
            <person name="Krizsan K."/>
            <person name="Foldi C."/>
            <person name="Dima B."/>
            <person name="Sanchez-Garcia M."/>
            <person name="Sanchez-Ramirez S."/>
            <person name="Szollosi G.J."/>
            <person name="Szarkandi J.G."/>
            <person name="Papp V."/>
            <person name="Albert L."/>
            <person name="Andreopoulos W."/>
            <person name="Angelini C."/>
            <person name="Antonin V."/>
            <person name="Barry K.W."/>
            <person name="Bougher N.L."/>
            <person name="Buchanan P."/>
            <person name="Buyck B."/>
            <person name="Bense V."/>
            <person name="Catcheside P."/>
            <person name="Chovatia M."/>
            <person name="Cooper J."/>
            <person name="Damon W."/>
            <person name="Desjardin D."/>
            <person name="Finy P."/>
            <person name="Geml J."/>
            <person name="Haridas S."/>
            <person name="Hughes K."/>
            <person name="Justo A."/>
            <person name="Karasinski D."/>
            <person name="Kautmanova I."/>
            <person name="Kiss B."/>
            <person name="Kocsube S."/>
            <person name="Kotiranta H."/>
            <person name="LaButti K.M."/>
            <person name="Lechner B.E."/>
            <person name="Liimatainen K."/>
            <person name="Lipzen A."/>
            <person name="Lukacs Z."/>
            <person name="Mihaltcheva S."/>
            <person name="Morgado L.N."/>
            <person name="Niskanen T."/>
            <person name="Noordeloos M.E."/>
            <person name="Ohm R.A."/>
            <person name="Ortiz-Santana B."/>
            <person name="Ovrebo C."/>
            <person name="Racz N."/>
            <person name="Riley R."/>
            <person name="Savchenko A."/>
            <person name="Shiryaev A."/>
            <person name="Soop K."/>
            <person name="Spirin V."/>
            <person name="Szebenyi C."/>
            <person name="Tomsovsky M."/>
            <person name="Tulloss R.E."/>
            <person name="Uehling J."/>
            <person name="Grigoriev I.V."/>
            <person name="Vagvolgyi C."/>
            <person name="Papp T."/>
            <person name="Martin F.M."/>
            <person name="Miettinen O."/>
            <person name="Hibbett D.S."/>
            <person name="Nagy L.G."/>
        </authorList>
    </citation>
    <scope>NUCLEOTIDE SEQUENCE [LARGE SCALE GENOMIC DNA]</scope>
    <source>
        <strain evidence="2 3">FP101781</strain>
    </source>
</reference>
<dbReference type="EMBL" id="QPFP01000045">
    <property type="protein sequence ID" value="TEB26831.1"/>
    <property type="molecule type" value="Genomic_DNA"/>
</dbReference>
<dbReference type="OrthoDB" id="2804493at2759"/>
<feature type="compositionally biased region" description="Low complexity" evidence="1">
    <location>
        <begin position="144"/>
        <end position="159"/>
    </location>
</feature>
<evidence type="ECO:0000313" key="3">
    <source>
        <dbReference type="Proteomes" id="UP000298030"/>
    </source>
</evidence>
<feature type="region of interest" description="Disordered" evidence="1">
    <location>
        <begin position="1"/>
        <end position="260"/>
    </location>
</feature>
<dbReference type="STRING" id="71717.A0A4Y7SYP0"/>